<gene>
    <name evidence="2" type="ORF">EKM59_11615</name>
</gene>
<reference evidence="2 3" key="1">
    <citation type="submission" date="2018-12" db="EMBL/GenBank/DDBJ databases">
        <title>Legionella sp,whole genome shotgun sequence.</title>
        <authorList>
            <person name="Wu H."/>
        </authorList>
    </citation>
    <scope>NUCLEOTIDE SEQUENCE [LARGE SCALE GENOMIC DNA]</scope>
    <source>
        <strain evidence="3">km714</strain>
    </source>
</reference>
<dbReference type="AlphaFoldDB" id="A0A3S0WYW5"/>
<accession>A0A3S0WYW5</accession>
<dbReference type="Proteomes" id="UP000288012">
    <property type="component" value="Unassembled WGS sequence"/>
</dbReference>
<organism evidence="2 3">
    <name type="scientific">Legionella septentrionalis</name>
    <dbReference type="NCBI Taxonomy" id="2498109"/>
    <lineage>
        <taxon>Bacteria</taxon>
        <taxon>Pseudomonadati</taxon>
        <taxon>Pseudomonadota</taxon>
        <taxon>Gammaproteobacteria</taxon>
        <taxon>Legionellales</taxon>
        <taxon>Legionellaceae</taxon>
        <taxon>Legionella</taxon>
    </lineage>
</organism>
<evidence type="ECO:0000313" key="3">
    <source>
        <dbReference type="Proteomes" id="UP000288012"/>
    </source>
</evidence>
<keyword evidence="1" id="KW-0812">Transmembrane</keyword>
<evidence type="ECO:0000313" key="2">
    <source>
        <dbReference type="EMBL" id="RUQ78849.1"/>
    </source>
</evidence>
<feature type="transmembrane region" description="Helical" evidence="1">
    <location>
        <begin position="63"/>
        <end position="84"/>
    </location>
</feature>
<keyword evidence="1" id="KW-0472">Membrane</keyword>
<keyword evidence="3" id="KW-1185">Reference proteome</keyword>
<feature type="transmembrane region" description="Helical" evidence="1">
    <location>
        <begin position="90"/>
        <end position="110"/>
    </location>
</feature>
<proteinExistence type="predicted"/>
<dbReference type="RefSeq" id="WP_127111596.1">
    <property type="nucleotide sequence ID" value="NZ_RZGR01000059.1"/>
</dbReference>
<keyword evidence="1" id="KW-1133">Transmembrane helix</keyword>
<evidence type="ECO:0000256" key="1">
    <source>
        <dbReference type="SAM" id="Phobius"/>
    </source>
</evidence>
<dbReference type="EMBL" id="RZGR01000059">
    <property type="protein sequence ID" value="RUQ78849.1"/>
    <property type="molecule type" value="Genomic_DNA"/>
</dbReference>
<protein>
    <submittedName>
        <fullName evidence="2">Uncharacterized protein</fullName>
    </submittedName>
</protein>
<comment type="caution">
    <text evidence="2">The sequence shown here is derived from an EMBL/GenBank/DDBJ whole genome shotgun (WGS) entry which is preliminary data.</text>
</comment>
<name>A0A3S0WYW5_9GAMM</name>
<sequence>MKEKTLKEYNKNSALFDSKNCLMLAMKSKDLATRVYRREISKDDVKHFDEIVTPFKSSVVGKILLTLIASVALIAAGAAIGFAAGGIPGVAIGAVAGGITSAVLAGTLFFTHSKDPLKSTVQSAKKIEEEYTKNQHEIIYS</sequence>